<reference evidence="1 2" key="1">
    <citation type="journal article" date="2015" name="Proc. Natl. Acad. Sci. U.S.A.">
        <title>The resurrection genome of Boea hygrometrica: A blueprint for survival of dehydration.</title>
        <authorList>
            <person name="Xiao L."/>
            <person name="Yang G."/>
            <person name="Zhang L."/>
            <person name="Yang X."/>
            <person name="Zhao S."/>
            <person name="Ji Z."/>
            <person name="Zhou Q."/>
            <person name="Hu M."/>
            <person name="Wang Y."/>
            <person name="Chen M."/>
            <person name="Xu Y."/>
            <person name="Jin H."/>
            <person name="Xiao X."/>
            <person name="Hu G."/>
            <person name="Bao F."/>
            <person name="Hu Y."/>
            <person name="Wan P."/>
            <person name="Li L."/>
            <person name="Deng X."/>
            <person name="Kuang T."/>
            <person name="Xiang C."/>
            <person name="Zhu J.K."/>
            <person name="Oliver M.J."/>
            <person name="He Y."/>
        </authorList>
    </citation>
    <scope>NUCLEOTIDE SEQUENCE [LARGE SCALE GENOMIC DNA]</scope>
    <source>
        <strain evidence="2">cv. XS01</strain>
    </source>
</reference>
<organism evidence="1 2">
    <name type="scientific">Dorcoceras hygrometricum</name>
    <dbReference type="NCBI Taxonomy" id="472368"/>
    <lineage>
        <taxon>Eukaryota</taxon>
        <taxon>Viridiplantae</taxon>
        <taxon>Streptophyta</taxon>
        <taxon>Embryophyta</taxon>
        <taxon>Tracheophyta</taxon>
        <taxon>Spermatophyta</taxon>
        <taxon>Magnoliopsida</taxon>
        <taxon>eudicotyledons</taxon>
        <taxon>Gunneridae</taxon>
        <taxon>Pentapetalae</taxon>
        <taxon>asterids</taxon>
        <taxon>lamiids</taxon>
        <taxon>Lamiales</taxon>
        <taxon>Gesneriaceae</taxon>
        <taxon>Didymocarpoideae</taxon>
        <taxon>Trichosporeae</taxon>
        <taxon>Loxocarpinae</taxon>
        <taxon>Dorcoceras</taxon>
    </lineage>
</organism>
<dbReference type="Proteomes" id="UP000250235">
    <property type="component" value="Unassembled WGS sequence"/>
</dbReference>
<keyword evidence="2" id="KW-1185">Reference proteome</keyword>
<sequence>MLRVDGRTLGAAACEEIGHWIARDCATGCRKAAPLHARCVRDCCTAQCNRCAVVRCWPADVVTAGPNSFRVWFGPVPGSP</sequence>
<dbReference type="EMBL" id="KV208999">
    <property type="protein sequence ID" value="KZT75660.1"/>
    <property type="molecule type" value="Genomic_DNA"/>
</dbReference>
<dbReference type="AlphaFoldDB" id="A0A2Z6ZYK5"/>
<evidence type="ECO:0000313" key="2">
    <source>
        <dbReference type="Proteomes" id="UP000250235"/>
    </source>
</evidence>
<gene>
    <name evidence="1" type="ORF">F511_47315</name>
</gene>
<proteinExistence type="predicted"/>
<protein>
    <submittedName>
        <fullName evidence="1">Uncharacterized protein</fullName>
    </submittedName>
</protein>
<accession>A0A2Z6ZYK5</accession>
<evidence type="ECO:0000313" key="1">
    <source>
        <dbReference type="EMBL" id="KZT75660.1"/>
    </source>
</evidence>
<name>A0A2Z6ZYK5_9LAMI</name>